<dbReference type="InterPro" id="IPR036679">
    <property type="entry name" value="FlgN-like_sf"/>
</dbReference>
<evidence type="ECO:0000256" key="3">
    <source>
        <dbReference type="ARBA" id="ARBA00022795"/>
    </source>
</evidence>
<dbReference type="RefSeq" id="WP_239796863.1">
    <property type="nucleotide sequence ID" value="NZ_OU912926.1"/>
</dbReference>
<keyword evidence="5" id="KW-1185">Reference proteome</keyword>
<comment type="function">
    <text evidence="1">Required for the efficient initiation of filament assembly.</text>
</comment>
<keyword evidence="4" id="KW-0969">Cilium</keyword>
<accession>A0ABM8YZN0</accession>
<dbReference type="EMBL" id="OU912926">
    <property type="protein sequence ID" value="CAG9933008.1"/>
    <property type="molecule type" value="Genomic_DNA"/>
</dbReference>
<keyword evidence="4" id="KW-0282">Flagellum</keyword>
<comment type="similarity">
    <text evidence="2">Belongs to the FlgN family.</text>
</comment>
<reference evidence="4 5" key="1">
    <citation type="submission" date="2021-10" db="EMBL/GenBank/DDBJ databases">
        <authorList>
            <person name="Koch H."/>
        </authorList>
    </citation>
    <scope>NUCLEOTIDE SEQUENCE [LARGE SCALE GENOMIC DNA]</scope>
    <source>
        <strain evidence="4">6680</strain>
    </source>
</reference>
<evidence type="ECO:0000256" key="1">
    <source>
        <dbReference type="ARBA" id="ARBA00002397"/>
    </source>
</evidence>
<dbReference type="Pfam" id="PF05130">
    <property type="entry name" value="FlgN"/>
    <property type="match status" value="1"/>
</dbReference>
<name>A0ABM8YZN0_9PROT</name>
<organism evidence="4 5">
    <name type="scientific">Candidatus Nitrotoga arctica</name>
    <dbReference type="NCBI Taxonomy" id="453162"/>
    <lineage>
        <taxon>Bacteria</taxon>
        <taxon>Pseudomonadati</taxon>
        <taxon>Pseudomonadota</taxon>
        <taxon>Betaproteobacteria</taxon>
        <taxon>Nitrosomonadales</taxon>
        <taxon>Gallionellaceae</taxon>
        <taxon>Candidatus Nitrotoga</taxon>
    </lineage>
</organism>
<keyword evidence="4" id="KW-0966">Cell projection</keyword>
<gene>
    <name evidence="4" type="ORF">NTG6680_1755</name>
</gene>
<evidence type="ECO:0000313" key="5">
    <source>
        <dbReference type="Proteomes" id="UP000839052"/>
    </source>
</evidence>
<dbReference type="Proteomes" id="UP000839052">
    <property type="component" value="Chromosome"/>
</dbReference>
<dbReference type="Gene3D" id="1.20.58.300">
    <property type="entry name" value="FlgN-like"/>
    <property type="match status" value="1"/>
</dbReference>
<protein>
    <submittedName>
        <fullName evidence="4">Flagellar biosynthesis protein flgN</fullName>
    </submittedName>
</protein>
<dbReference type="InterPro" id="IPR007809">
    <property type="entry name" value="FlgN-like"/>
</dbReference>
<evidence type="ECO:0000313" key="4">
    <source>
        <dbReference type="EMBL" id="CAG9933008.1"/>
    </source>
</evidence>
<keyword evidence="3" id="KW-1005">Bacterial flagellum biogenesis</keyword>
<sequence length="162" mass="17980">MINDISAAATAEFISQMHAERAALQAFIGLLETEQQALLNEQSEQIHVLADTKTQMVQELTKLVNARRNGMLTRGIKIEPGSMETWLQTHTAINLPAWHEIRQLATHAQHMNRTNGELIQVKMRLNQQTLTILHNATHSANGLYGSDGQPSLPVSGRILNSV</sequence>
<evidence type="ECO:0000256" key="2">
    <source>
        <dbReference type="ARBA" id="ARBA00007703"/>
    </source>
</evidence>
<proteinExistence type="inferred from homology"/>
<dbReference type="SUPFAM" id="SSF140566">
    <property type="entry name" value="FlgN-like"/>
    <property type="match status" value="1"/>
</dbReference>